<gene>
    <name evidence="3" type="ORF">MM236_06935</name>
</gene>
<accession>A0ABS9UM79</accession>
<feature type="signal peptide" evidence="2">
    <location>
        <begin position="1"/>
        <end position="22"/>
    </location>
</feature>
<comment type="caution">
    <text evidence="3">The sequence shown here is derived from an EMBL/GenBank/DDBJ whole genome shotgun (WGS) entry which is preliminary data.</text>
</comment>
<keyword evidence="1" id="KW-0175">Coiled coil</keyword>
<evidence type="ECO:0008006" key="5">
    <source>
        <dbReference type="Google" id="ProtNLM"/>
    </source>
</evidence>
<keyword evidence="2" id="KW-0732">Signal</keyword>
<dbReference type="Proteomes" id="UP001165488">
    <property type="component" value="Unassembled WGS sequence"/>
</dbReference>
<protein>
    <recommendedName>
        <fullName evidence="5">DUF3450 domain-containing protein</fullName>
    </recommendedName>
</protein>
<proteinExistence type="predicted"/>
<feature type="coiled-coil region" evidence="1">
    <location>
        <begin position="22"/>
        <end position="87"/>
    </location>
</feature>
<name>A0ABS9UM79_9BACT</name>
<dbReference type="EMBL" id="JAKZGS010000004">
    <property type="protein sequence ID" value="MCH7397716.1"/>
    <property type="molecule type" value="Genomic_DNA"/>
</dbReference>
<dbReference type="RefSeq" id="WP_241274228.1">
    <property type="nucleotide sequence ID" value="NZ_JAKZGS010000004.1"/>
</dbReference>
<keyword evidence="4" id="KW-1185">Reference proteome</keyword>
<evidence type="ECO:0000313" key="3">
    <source>
        <dbReference type="EMBL" id="MCH7397716.1"/>
    </source>
</evidence>
<organism evidence="3 4">
    <name type="scientific">Belliella calami</name>
    <dbReference type="NCBI Taxonomy" id="2923436"/>
    <lineage>
        <taxon>Bacteria</taxon>
        <taxon>Pseudomonadati</taxon>
        <taxon>Bacteroidota</taxon>
        <taxon>Cytophagia</taxon>
        <taxon>Cytophagales</taxon>
        <taxon>Cyclobacteriaceae</taxon>
        <taxon>Belliella</taxon>
    </lineage>
</organism>
<reference evidence="3" key="1">
    <citation type="submission" date="2022-03" db="EMBL/GenBank/DDBJ databases">
        <title>De novo assembled genomes of Belliella spp. (Cyclobacteriaceae) strains.</title>
        <authorList>
            <person name="Szabo A."/>
            <person name="Korponai K."/>
            <person name="Felfoldi T."/>
        </authorList>
    </citation>
    <scope>NUCLEOTIDE SEQUENCE</scope>
    <source>
        <strain evidence="3">DSM 107340</strain>
    </source>
</reference>
<evidence type="ECO:0000256" key="1">
    <source>
        <dbReference type="SAM" id="Coils"/>
    </source>
</evidence>
<sequence>MLLKFNLIILIISVVGTTSLTAQNFEEEKIKNKKLEEQLEKKNQEIYSLERTVESQGLEIEKQIGEIENLNLEIRELEKQVKYIREVLDLYNVSNTFIEEEFEFKITSVIGNRNSGKILIKGLVTNKGQAHKLQLKAAELIDLKGNVYKSSNFSFSEYGMMIPNLPKDIPVNFSIHFSGVDEDGLSTIKLFSPVIFSRQYSRSIPILFKNLDIQWD</sequence>
<evidence type="ECO:0000256" key="2">
    <source>
        <dbReference type="SAM" id="SignalP"/>
    </source>
</evidence>
<evidence type="ECO:0000313" key="4">
    <source>
        <dbReference type="Proteomes" id="UP001165488"/>
    </source>
</evidence>
<feature type="chain" id="PRO_5046623806" description="DUF3450 domain-containing protein" evidence="2">
    <location>
        <begin position="23"/>
        <end position="216"/>
    </location>
</feature>